<keyword evidence="2 5" id="KW-0489">Methyltransferase</keyword>
<accession>A0A9D6Z3E9</accession>
<evidence type="ECO:0000256" key="5">
    <source>
        <dbReference type="HAMAP-Rule" id="MF_00787"/>
    </source>
</evidence>
<keyword evidence="3 5" id="KW-0808">Transferase</keyword>
<dbReference type="EMBL" id="JACRDE010000262">
    <property type="protein sequence ID" value="MBI5249780.1"/>
    <property type="molecule type" value="Genomic_DNA"/>
</dbReference>
<dbReference type="InterPro" id="IPR002748">
    <property type="entry name" value="CbiD"/>
</dbReference>
<comment type="function">
    <text evidence="5">Catalyzes the methylation of C-1 in cobalt-precorrin-5B to form cobalt-precorrin-6A.</text>
</comment>
<dbReference type="Gene3D" id="3.30.2110.10">
    <property type="entry name" value="CbiD-like"/>
    <property type="match status" value="1"/>
</dbReference>
<dbReference type="GO" id="GO:0032259">
    <property type="term" value="P:methylation"/>
    <property type="evidence" value="ECO:0007669"/>
    <property type="project" value="UniProtKB-KW"/>
</dbReference>
<organism evidence="6 7">
    <name type="scientific">Desulfomonile tiedjei</name>
    <dbReference type="NCBI Taxonomy" id="2358"/>
    <lineage>
        <taxon>Bacteria</taxon>
        <taxon>Pseudomonadati</taxon>
        <taxon>Thermodesulfobacteriota</taxon>
        <taxon>Desulfomonilia</taxon>
        <taxon>Desulfomonilales</taxon>
        <taxon>Desulfomonilaceae</taxon>
        <taxon>Desulfomonile</taxon>
    </lineage>
</organism>
<evidence type="ECO:0000256" key="4">
    <source>
        <dbReference type="ARBA" id="ARBA00022691"/>
    </source>
</evidence>
<keyword evidence="4 5" id="KW-0949">S-adenosyl-L-methionine</keyword>
<dbReference type="PANTHER" id="PTHR35863">
    <property type="entry name" value="COBALT-PRECORRIN-5B C(1)-METHYLTRANSFERASE"/>
    <property type="match status" value="1"/>
</dbReference>
<comment type="pathway">
    <text evidence="5">Cofactor biosynthesis; adenosylcobalamin biosynthesis; cob(II)yrinate a,c-diamide from sirohydrochlorin (anaerobic route): step 6/10.</text>
</comment>
<dbReference type="InterPro" id="IPR036074">
    <property type="entry name" value="CbiD_sf"/>
</dbReference>
<dbReference type="GO" id="GO:0008168">
    <property type="term" value="F:methyltransferase activity"/>
    <property type="evidence" value="ECO:0007669"/>
    <property type="project" value="UniProtKB-UniRule"/>
</dbReference>
<proteinExistence type="inferred from homology"/>
<dbReference type="AlphaFoldDB" id="A0A9D6Z3E9"/>
<evidence type="ECO:0000256" key="3">
    <source>
        <dbReference type="ARBA" id="ARBA00022679"/>
    </source>
</evidence>
<evidence type="ECO:0000256" key="1">
    <source>
        <dbReference type="ARBA" id="ARBA00022573"/>
    </source>
</evidence>
<dbReference type="EC" id="2.1.1.195" evidence="5"/>
<dbReference type="PANTHER" id="PTHR35863:SF1">
    <property type="entry name" value="COBALT-PRECORRIN-5B C(1)-METHYLTRANSFERASE"/>
    <property type="match status" value="1"/>
</dbReference>
<protein>
    <recommendedName>
        <fullName evidence="5">Cobalt-precorrin-5B C(1)-methyltransferase</fullName>
        <ecNumber evidence="5">2.1.1.195</ecNumber>
    </recommendedName>
    <alternativeName>
        <fullName evidence="5">Cobalt-precorrin-6A synthase</fullName>
    </alternativeName>
</protein>
<keyword evidence="1 5" id="KW-0169">Cobalamin biosynthesis</keyword>
<dbReference type="SUPFAM" id="SSF111342">
    <property type="entry name" value="CbiD-like"/>
    <property type="match status" value="1"/>
</dbReference>
<dbReference type="HAMAP" id="MF_00787">
    <property type="entry name" value="CbiD"/>
    <property type="match status" value="1"/>
</dbReference>
<comment type="similarity">
    <text evidence="5">Belongs to the CbiD family.</text>
</comment>
<name>A0A9D6Z3E9_9BACT</name>
<evidence type="ECO:0000256" key="2">
    <source>
        <dbReference type="ARBA" id="ARBA00022603"/>
    </source>
</evidence>
<dbReference type="NCBIfam" id="TIGR00312">
    <property type="entry name" value="cbiD"/>
    <property type="match status" value="1"/>
</dbReference>
<gene>
    <name evidence="5 6" type="primary">cbiD</name>
    <name evidence="6" type="ORF">HY912_09810</name>
</gene>
<comment type="caution">
    <text evidence="6">The sequence shown here is derived from an EMBL/GenBank/DDBJ whole genome shotgun (WGS) entry which is preliminary data.</text>
</comment>
<dbReference type="GO" id="GO:0019251">
    <property type="term" value="P:anaerobic cobalamin biosynthetic process"/>
    <property type="evidence" value="ECO:0007669"/>
    <property type="project" value="UniProtKB-UniRule"/>
</dbReference>
<dbReference type="PIRSF" id="PIRSF026782">
    <property type="entry name" value="CbiD"/>
    <property type="match status" value="1"/>
</dbReference>
<comment type="catalytic activity">
    <reaction evidence="5">
        <text>Co-precorrin-5B + S-adenosyl-L-methionine = Co-precorrin-6A + S-adenosyl-L-homocysteine</text>
        <dbReference type="Rhea" id="RHEA:26285"/>
        <dbReference type="ChEBI" id="CHEBI:57856"/>
        <dbReference type="ChEBI" id="CHEBI:59789"/>
        <dbReference type="ChEBI" id="CHEBI:60063"/>
        <dbReference type="ChEBI" id="CHEBI:60064"/>
        <dbReference type="EC" id="2.1.1.195"/>
    </reaction>
</comment>
<sequence length="357" mass="37701">MTSSGRTGFTTGTCAAAAAKAAALLLEGREVPGHVDVSLPDGSQVVLSLLEMTCNGVRARATVKKFSGDDPDVTDGCLVIAEVSWSDSNEVILEAGEGVGTVTKPGLALPVGEPAINPVPRRMIKQAVREATGRGARVVISIPGGKELAEKTFNPRLGVQGGLSILGTSGIVRPFSTSALKDSLKLALSVAEACHVRDPIFVPGRIGEKAARRHFTTIPEQLIEVSNEWGFMLDEASVYDFRRLLVVGHPGKLAKLAQGQWDTHSSRSTSAAPMVSALSTEILGTTPAEAGTVEGIFTSLEPSDRRKLAEECAARIADAVFDRLEERFPVAVVLVDLRGDILGEYGEVSAWECNASE</sequence>
<dbReference type="Proteomes" id="UP000807825">
    <property type="component" value="Unassembled WGS sequence"/>
</dbReference>
<evidence type="ECO:0000313" key="7">
    <source>
        <dbReference type="Proteomes" id="UP000807825"/>
    </source>
</evidence>
<evidence type="ECO:0000313" key="6">
    <source>
        <dbReference type="EMBL" id="MBI5249780.1"/>
    </source>
</evidence>
<dbReference type="Pfam" id="PF01888">
    <property type="entry name" value="CbiD"/>
    <property type="match status" value="1"/>
</dbReference>
<reference evidence="6" key="1">
    <citation type="submission" date="2020-07" db="EMBL/GenBank/DDBJ databases">
        <title>Huge and variable diversity of episymbiotic CPR bacteria and DPANN archaea in groundwater ecosystems.</title>
        <authorList>
            <person name="He C.Y."/>
            <person name="Keren R."/>
            <person name="Whittaker M."/>
            <person name="Farag I.F."/>
            <person name="Doudna J."/>
            <person name="Cate J.H.D."/>
            <person name="Banfield J.F."/>
        </authorList>
    </citation>
    <scope>NUCLEOTIDE SEQUENCE</scope>
    <source>
        <strain evidence="6">NC_groundwater_1664_Pr3_B-0.1um_52_9</strain>
    </source>
</reference>